<dbReference type="GO" id="GO:0035091">
    <property type="term" value="F:phosphatidylinositol binding"/>
    <property type="evidence" value="ECO:0007669"/>
    <property type="project" value="InterPro"/>
</dbReference>
<accession>A0A7S4DQU2</accession>
<dbReference type="InterPro" id="IPR036871">
    <property type="entry name" value="PX_dom_sf"/>
</dbReference>
<reference evidence="3" key="1">
    <citation type="submission" date="2021-01" db="EMBL/GenBank/DDBJ databases">
        <authorList>
            <person name="Corre E."/>
            <person name="Pelletier E."/>
            <person name="Niang G."/>
            <person name="Scheremetjew M."/>
            <person name="Finn R."/>
            <person name="Kale V."/>
            <person name="Holt S."/>
            <person name="Cochrane G."/>
            <person name="Meng A."/>
            <person name="Brown T."/>
            <person name="Cohen L."/>
        </authorList>
    </citation>
    <scope>NUCLEOTIDE SEQUENCE</scope>
    <source>
        <strain evidence="3">CCCM811</strain>
    </source>
</reference>
<dbReference type="PROSITE" id="PS50195">
    <property type="entry name" value="PX"/>
    <property type="match status" value="1"/>
</dbReference>
<evidence type="ECO:0000259" key="2">
    <source>
        <dbReference type="PROSITE" id="PS50195"/>
    </source>
</evidence>
<dbReference type="CDD" id="cd06093">
    <property type="entry name" value="PX_domain"/>
    <property type="match status" value="1"/>
</dbReference>
<dbReference type="AlphaFoldDB" id="A0A7S4DQU2"/>
<dbReference type="EMBL" id="HBIV01022375">
    <property type="protein sequence ID" value="CAE0664497.1"/>
    <property type="molecule type" value="Transcribed_RNA"/>
</dbReference>
<dbReference type="Pfam" id="PF00787">
    <property type="entry name" value="PX"/>
    <property type="match status" value="1"/>
</dbReference>
<protein>
    <recommendedName>
        <fullName evidence="2">PX domain-containing protein</fullName>
    </recommendedName>
</protein>
<gene>
    <name evidence="3" type="ORF">LGLO00237_LOCUS16100</name>
</gene>
<dbReference type="Gene3D" id="3.30.1520.10">
    <property type="entry name" value="Phox-like domain"/>
    <property type="match status" value="1"/>
</dbReference>
<name>A0A7S4DQU2_9EUKA</name>
<sequence length="293" mass="32224">MSQPTTTAPPSETEGGKLRKAEKAFRANTIGSEIDTILLNFKVQHSPERSASDHVVYRIESLAGGFTMAVCFRRFREFHALHAKVSKSGGGWICGGGQKQADFPVRKWSLLQDHFDPQFIQDRAVKLQKYLNDLQFHGKSKRDALMEFIGLKDDGANADGTVSYVVSAKRNNCMSAGSTTETASDEKIPETRKMKADSKALKKNYSKSRTIRPNKMKAEKKKMKSRKKKGDDKATSKDKSSGETNDNSYALACKLLAADAEPEVKDCQAPPKEAGGENDSYALACKSLTTAES</sequence>
<feature type="region of interest" description="Disordered" evidence="1">
    <location>
        <begin position="175"/>
        <end position="246"/>
    </location>
</feature>
<proteinExistence type="predicted"/>
<organism evidence="3">
    <name type="scientific">Lotharella globosa</name>
    <dbReference type="NCBI Taxonomy" id="91324"/>
    <lineage>
        <taxon>Eukaryota</taxon>
        <taxon>Sar</taxon>
        <taxon>Rhizaria</taxon>
        <taxon>Cercozoa</taxon>
        <taxon>Chlorarachniophyceae</taxon>
        <taxon>Lotharella</taxon>
    </lineage>
</organism>
<feature type="compositionally biased region" description="Basic residues" evidence="1">
    <location>
        <begin position="201"/>
        <end position="228"/>
    </location>
</feature>
<evidence type="ECO:0000256" key="1">
    <source>
        <dbReference type="SAM" id="MobiDB-lite"/>
    </source>
</evidence>
<dbReference type="SUPFAM" id="SSF64268">
    <property type="entry name" value="PX domain"/>
    <property type="match status" value="1"/>
</dbReference>
<feature type="domain" description="PX" evidence="2">
    <location>
        <begin position="35"/>
        <end position="156"/>
    </location>
</feature>
<feature type="compositionally biased region" description="Basic and acidic residues" evidence="1">
    <location>
        <begin position="229"/>
        <end position="241"/>
    </location>
</feature>
<evidence type="ECO:0000313" key="3">
    <source>
        <dbReference type="EMBL" id="CAE0664497.1"/>
    </source>
</evidence>
<feature type="compositionally biased region" description="Basic and acidic residues" evidence="1">
    <location>
        <begin position="184"/>
        <end position="200"/>
    </location>
</feature>
<dbReference type="InterPro" id="IPR001683">
    <property type="entry name" value="PX_dom"/>
</dbReference>